<evidence type="ECO:0000256" key="1">
    <source>
        <dbReference type="ARBA" id="ARBA00009156"/>
    </source>
</evidence>
<gene>
    <name evidence="8 10" type="primary">xylB</name>
    <name evidence="13" type="ORF">CAAU_0144</name>
</gene>
<sequence>MYFLGIDLGTSSVKIILVDENGDIVASMSKEYDIYFPFPNWAEQNPKEWWDATKEGIRELIEKYRIDSNDIKSIGLSGQMHGLVMLDKNFNVLYPAILWCDQRTQKECDYINTFINKKDLSLNTGNKALTGFTAPKILWIRNNRKDIYDKIAYILLPKDYIRFKLTGELAIDVADASGTLLFDVKNRRWSNFILKKLNIPIELLPKVYESYECTGYVSKEAALETGLKEGTMVVGGAGDQAAAAIGTGVVKNGEVTVSLGTSGVVFASLNDFYLEEENRLHSFCHANGKWHVMGVMLSAALCLKWWVENVNNNNYDELLEGAERVEAGSDNLLFLPYLMGERTPYSDPNAKGAFIGLNMIHNKYHMTRSILEGVAFGLKDSLKLIEDMGININTVRLNGGGAKSRLWRRIIADVFNKKIEIINSTEGPALGAAILAAVGYGYYKDVNEACESLIKVVDEIYPNEENAKKYERLYGIYSNLYNILKTTFDVLSI</sequence>
<dbReference type="InterPro" id="IPR006000">
    <property type="entry name" value="Xylulokinase"/>
</dbReference>
<feature type="domain" description="Carbohydrate kinase FGGY N-terminal" evidence="11">
    <location>
        <begin position="2"/>
        <end position="246"/>
    </location>
</feature>
<dbReference type="PROSITE" id="PS00933">
    <property type="entry name" value="FGGY_KINASES_1"/>
    <property type="match status" value="1"/>
</dbReference>
<feature type="domain" description="Carbohydrate kinase FGGY C-terminal" evidence="12">
    <location>
        <begin position="256"/>
        <end position="439"/>
    </location>
</feature>
<proteinExistence type="inferred from homology"/>
<evidence type="ECO:0000256" key="4">
    <source>
        <dbReference type="ARBA" id="ARBA00022741"/>
    </source>
</evidence>
<dbReference type="STRING" id="857293.CAAU_0144"/>
<evidence type="ECO:0000313" key="13">
    <source>
        <dbReference type="EMBL" id="CCC57793.1"/>
    </source>
</evidence>
<evidence type="ECO:0000256" key="10">
    <source>
        <dbReference type="RuleBase" id="RU364073"/>
    </source>
</evidence>
<dbReference type="HAMAP" id="MF_02220">
    <property type="entry name" value="XylB"/>
    <property type="match status" value="1"/>
</dbReference>
<dbReference type="GO" id="GO:0005998">
    <property type="term" value="P:xylulose catabolic process"/>
    <property type="evidence" value="ECO:0007669"/>
    <property type="project" value="UniProtKB-UniRule"/>
</dbReference>
<dbReference type="EC" id="2.7.1.17" evidence="8 10"/>
<dbReference type="InterPro" id="IPR018484">
    <property type="entry name" value="FGGY_N"/>
</dbReference>
<evidence type="ECO:0000259" key="12">
    <source>
        <dbReference type="Pfam" id="PF02782"/>
    </source>
</evidence>
<keyword evidence="4 8" id="KW-0547">Nucleotide-binding</keyword>
<evidence type="ECO:0000256" key="7">
    <source>
        <dbReference type="ARBA" id="ARBA00023277"/>
    </source>
</evidence>
<keyword evidence="14" id="KW-1185">Reference proteome</keyword>
<comment type="catalytic activity">
    <reaction evidence="8 10">
        <text>D-xylulose + ATP = D-xylulose 5-phosphate + ADP + H(+)</text>
        <dbReference type="Rhea" id="RHEA:10964"/>
        <dbReference type="ChEBI" id="CHEBI:15378"/>
        <dbReference type="ChEBI" id="CHEBI:17140"/>
        <dbReference type="ChEBI" id="CHEBI:30616"/>
        <dbReference type="ChEBI" id="CHEBI:57737"/>
        <dbReference type="ChEBI" id="CHEBI:456216"/>
        <dbReference type="EC" id="2.7.1.17"/>
    </reaction>
</comment>
<dbReference type="PIRSF" id="PIRSF000538">
    <property type="entry name" value="GlpK"/>
    <property type="match status" value="1"/>
</dbReference>
<keyword evidence="6 8" id="KW-0067">ATP-binding</keyword>
<comment type="caution">
    <text evidence="13">The sequence shown here is derived from an EMBL/GenBank/DDBJ whole genome shotgun (WGS) entry which is preliminary data.</text>
</comment>
<dbReference type="Pfam" id="PF00370">
    <property type="entry name" value="FGGY_N"/>
    <property type="match status" value="1"/>
</dbReference>
<dbReference type="Gene3D" id="3.30.420.40">
    <property type="match status" value="2"/>
</dbReference>
<accession>G0V3V3</accession>
<comment type="function">
    <text evidence="8">Catalyzes the phosphorylation of D-xylulose to D-xylulose 5-phosphate.</text>
</comment>
<dbReference type="InterPro" id="IPR000577">
    <property type="entry name" value="Carb_kinase_FGGY"/>
</dbReference>
<name>G0V3V3_9CLOT</name>
<dbReference type="OrthoDB" id="9805576at2"/>
<dbReference type="CDD" id="cd07808">
    <property type="entry name" value="ASKHA_NBD_FGGY_EcXK-like"/>
    <property type="match status" value="1"/>
</dbReference>
<evidence type="ECO:0000313" key="14">
    <source>
        <dbReference type="Proteomes" id="UP000007652"/>
    </source>
</evidence>
<evidence type="ECO:0000256" key="3">
    <source>
        <dbReference type="ARBA" id="ARBA00022679"/>
    </source>
</evidence>
<dbReference type="InterPro" id="IPR043129">
    <property type="entry name" value="ATPase_NBD"/>
</dbReference>
<keyword evidence="5 8" id="KW-0418">Kinase</keyword>
<feature type="site" description="Important for activity" evidence="8">
    <location>
        <position position="7"/>
    </location>
</feature>
<dbReference type="GO" id="GO:0005524">
    <property type="term" value="F:ATP binding"/>
    <property type="evidence" value="ECO:0007669"/>
    <property type="project" value="UniProtKB-UniRule"/>
</dbReference>
<dbReference type="NCBIfam" id="TIGR01312">
    <property type="entry name" value="XylB"/>
    <property type="match status" value="1"/>
</dbReference>
<dbReference type="eggNOG" id="COG1070">
    <property type="taxonomic scope" value="Bacteria"/>
</dbReference>
<dbReference type="SUPFAM" id="SSF53067">
    <property type="entry name" value="Actin-like ATPase domain"/>
    <property type="match status" value="2"/>
</dbReference>
<dbReference type="AlphaFoldDB" id="G0V3V3"/>
<dbReference type="InterPro" id="IPR018485">
    <property type="entry name" value="FGGY_C"/>
</dbReference>
<protein>
    <recommendedName>
        <fullName evidence="8 10">Xylulose kinase</fullName>
        <shortName evidence="8 10">Xylulokinase</shortName>
        <ecNumber evidence="8 10">2.7.1.17</ecNumber>
    </recommendedName>
</protein>
<feature type="binding site" evidence="8">
    <location>
        <begin position="80"/>
        <end position="81"/>
    </location>
    <ligand>
        <name>substrate</name>
    </ligand>
</feature>
<evidence type="ECO:0000256" key="9">
    <source>
        <dbReference type="RuleBase" id="RU003733"/>
    </source>
</evidence>
<evidence type="ECO:0000256" key="6">
    <source>
        <dbReference type="ARBA" id="ARBA00022840"/>
    </source>
</evidence>
<dbReference type="GO" id="GO:0042732">
    <property type="term" value="P:D-xylose metabolic process"/>
    <property type="evidence" value="ECO:0007669"/>
    <property type="project" value="UniProtKB-KW"/>
</dbReference>
<evidence type="ECO:0000256" key="8">
    <source>
        <dbReference type="HAMAP-Rule" id="MF_02220"/>
    </source>
</evidence>
<organism evidence="13 14">
    <name type="scientific">Caloramator australicus RC3</name>
    <dbReference type="NCBI Taxonomy" id="857293"/>
    <lineage>
        <taxon>Bacteria</taxon>
        <taxon>Bacillati</taxon>
        <taxon>Bacillota</taxon>
        <taxon>Clostridia</taxon>
        <taxon>Eubacteriales</taxon>
        <taxon>Clostridiaceae</taxon>
        <taxon>Caloramator</taxon>
    </lineage>
</organism>
<dbReference type="PANTHER" id="PTHR43095:SF5">
    <property type="entry name" value="XYLULOSE KINASE"/>
    <property type="match status" value="1"/>
</dbReference>
<dbReference type="InterPro" id="IPR018483">
    <property type="entry name" value="Carb_kinase_FGGY_CS"/>
</dbReference>
<dbReference type="GO" id="GO:0004856">
    <property type="term" value="F:D-xylulokinase activity"/>
    <property type="evidence" value="ECO:0007669"/>
    <property type="project" value="UniProtKB-UniRule"/>
</dbReference>
<comment type="similarity">
    <text evidence="1 8 9">Belongs to the FGGY kinase family.</text>
</comment>
<evidence type="ECO:0000259" key="11">
    <source>
        <dbReference type="Pfam" id="PF00370"/>
    </source>
</evidence>
<evidence type="ECO:0000256" key="5">
    <source>
        <dbReference type="ARBA" id="ARBA00022777"/>
    </source>
</evidence>
<feature type="active site" description="Proton acceptor" evidence="8">
    <location>
        <position position="239"/>
    </location>
</feature>
<keyword evidence="2 8" id="KW-0859">Xylose metabolism</keyword>
<dbReference type="Proteomes" id="UP000007652">
    <property type="component" value="Unassembled WGS sequence"/>
</dbReference>
<keyword evidence="3 8" id="KW-0808">Transferase</keyword>
<reference evidence="13 14" key="1">
    <citation type="journal article" date="2011" name="J. Bacteriol.">
        <title>Draft genome sequence of Caloramator australicus strain RC3T, a thermoanaerobe from the Great Artesian Basin of Australia.</title>
        <authorList>
            <person name="Ogg C.D."/>
            <person name="Patel B.K.C."/>
        </authorList>
    </citation>
    <scope>NUCLEOTIDE SEQUENCE [LARGE SCALE GENOMIC DNA]</scope>
    <source>
        <strain evidence="13 14">RC3</strain>
    </source>
</reference>
<dbReference type="InterPro" id="IPR050406">
    <property type="entry name" value="FGGY_Carb_Kinase"/>
</dbReference>
<dbReference type="PANTHER" id="PTHR43095">
    <property type="entry name" value="SUGAR KINASE"/>
    <property type="match status" value="1"/>
</dbReference>
<dbReference type="PROSITE" id="PS00445">
    <property type="entry name" value="FGGY_KINASES_2"/>
    <property type="match status" value="1"/>
</dbReference>
<evidence type="ECO:0000256" key="2">
    <source>
        <dbReference type="ARBA" id="ARBA00022629"/>
    </source>
</evidence>
<dbReference type="Pfam" id="PF02782">
    <property type="entry name" value="FGGY_C"/>
    <property type="match status" value="1"/>
</dbReference>
<keyword evidence="7 8" id="KW-0119">Carbohydrate metabolism</keyword>
<dbReference type="EMBL" id="CAKP01000004">
    <property type="protein sequence ID" value="CCC57793.1"/>
    <property type="molecule type" value="Genomic_DNA"/>
</dbReference>
<dbReference type="RefSeq" id="WP_008907516.1">
    <property type="nucleotide sequence ID" value="NZ_CAKP01000004.1"/>
</dbReference>